<keyword evidence="3" id="KW-0547">Nucleotide-binding</keyword>
<dbReference type="SUPFAM" id="SSF56801">
    <property type="entry name" value="Acetyl-CoA synthetase-like"/>
    <property type="match status" value="1"/>
</dbReference>
<dbReference type="PANTHER" id="PTHR42921:SF1">
    <property type="entry name" value="ACETOACETYL-COA SYNTHETASE"/>
    <property type="match status" value="1"/>
</dbReference>
<name>A0ABW4MWZ3_9BACI</name>
<evidence type="ECO:0000256" key="1">
    <source>
        <dbReference type="ARBA" id="ARBA00006432"/>
    </source>
</evidence>
<dbReference type="Proteomes" id="UP001597227">
    <property type="component" value="Unassembled WGS sequence"/>
</dbReference>
<dbReference type="Pfam" id="PF00501">
    <property type="entry name" value="AMP-binding"/>
    <property type="match status" value="1"/>
</dbReference>
<feature type="domain" description="AMP-dependent synthetase/ligase" evidence="5">
    <location>
        <begin position="105"/>
        <end position="474"/>
    </location>
</feature>
<dbReference type="NCBIfam" id="NF002937">
    <property type="entry name" value="PRK03584.1"/>
    <property type="match status" value="1"/>
</dbReference>
<dbReference type="InterPro" id="IPR005914">
    <property type="entry name" value="Acac_CoA_synth"/>
</dbReference>
<comment type="caution">
    <text evidence="6">The sequence shown here is derived from an EMBL/GenBank/DDBJ whole genome shotgun (WGS) entry which is preliminary data.</text>
</comment>
<dbReference type="PROSITE" id="PS00455">
    <property type="entry name" value="AMP_BINDING"/>
    <property type="match status" value="1"/>
</dbReference>
<evidence type="ECO:0000256" key="4">
    <source>
        <dbReference type="ARBA" id="ARBA00022840"/>
    </source>
</evidence>
<dbReference type="GO" id="GO:0030729">
    <property type="term" value="F:acetoacetate-CoA ligase activity"/>
    <property type="evidence" value="ECO:0007669"/>
    <property type="project" value="UniProtKB-EC"/>
</dbReference>
<gene>
    <name evidence="6" type="ORF">ACFSFW_22875</name>
</gene>
<keyword evidence="2 6" id="KW-0436">Ligase</keyword>
<evidence type="ECO:0000256" key="2">
    <source>
        <dbReference type="ARBA" id="ARBA00022598"/>
    </source>
</evidence>
<evidence type="ECO:0000313" key="6">
    <source>
        <dbReference type="EMBL" id="MFD1781495.1"/>
    </source>
</evidence>
<sequence length="653" mass="73336">MIIEDVKHEPKILWEPGEERVSNANITAFAKRVGMWPIQYERFHKWSYAYPTEFWSAIWDYTTIIGEKGEDILKRPDDGKMLGTKWFPQAKLNFAENLLRGDGKRQAIIEATEDGVTRSLTLEQLRTMVAKAQIGLRSLGVTKGDRVAGIVTNGIEGLVGLLASASLGAVWTTCSPDFGPQGIVDRIGQVQPKVLITSMSYQYNRKKFDLNEKIQEIAMMMEGISTIVTLETAQFSPKDKNVNVINWSDLLQNDATEPEFTRVDFDSPLYILYSSGTTGLPKAIVHSVGGSLLKHVTEHQLHCDVKPGDVMFWYTNTAWMMYHWLVSGLASEATLLLYDGAAVLKNEPGFLWKIAEEVGLNHLGLSPKYLDMMMKISYDVQNLHDMSLIRGVYASGAPVSPEQFDWVYKHIKKDMLFASISGGSEILGCFVMGSPLHQVRKGEIPCKTLGMAVDVFDERGVSVFHQKGVLVCTEPFPSMPITFWGDDGDQRYFDTYFAEREGIWVHGDLAEQTIDETVVIYGRTDTTLNPGGVRIGTAEIYRIIDQFSDIQDSIVFGMKIDGDEEVVLCLVMKDEITPEFVKQLRYSIRLKASPRHVPKRIYQVNEIPYTLNGKKVEGAVRSVVTGKPVKNKGSIINPHCLTEYENLTLKSFL</sequence>
<dbReference type="NCBIfam" id="TIGR01217">
    <property type="entry name" value="ac_ac_CoA_syn"/>
    <property type="match status" value="1"/>
</dbReference>
<dbReference type="Gene3D" id="3.30.300.30">
    <property type="match status" value="1"/>
</dbReference>
<dbReference type="EMBL" id="JBHUEK010000034">
    <property type="protein sequence ID" value="MFD1781495.1"/>
    <property type="molecule type" value="Genomic_DNA"/>
</dbReference>
<keyword evidence="4" id="KW-0067">ATP-binding</keyword>
<comment type="similarity">
    <text evidence="1">Belongs to the ATP-dependent AMP-binding enzyme family.</text>
</comment>
<dbReference type="EC" id="6.2.1.16" evidence="6"/>
<reference evidence="7" key="1">
    <citation type="journal article" date="2019" name="Int. J. Syst. Evol. Microbiol.">
        <title>The Global Catalogue of Microorganisms (GCM) 10K type strain sequencing project: providing services to taxonomists for standard genome sequencing and annotation.</title>
        <authorList>
            <consortium name="The Broad Institute Genomics Platform"/>
            <consortium name="The Broad Institute Genome Sequencing Center for Infectious Disease"/>
            <person name="Wu L."/>
            <person name="Ma J."/>
        </authorList>
    </citation>
    <scope>NUCLEOTIDE SEQUENCE [LARGE SCALE GENOMIC DNA]</scope>
    <source>
        <strain evidence="7">CCUG 15531</strain>
    </source>
</reference>
<dbReference type="Gene3D" id="3.40.50.12780">
    <property type="entry name" value="N-terminal domain of ligase-like"/>
    <property type="match status" value="1"/>
</dbReference>
<dbReference type="PANTHER" id="PTHR42921">
    <property type="entry name" value="ACETOACETYL-COA SYNTHETASE"/>
    <property type="match status" value="1"/>
</dbReference>
<protein>
    <submittedName>
        <fullName evidence="6">Acetoacetate--CoA ligase</fullName>
        <ecNumber evidence="6">6.2.1.16</ecNumber>
    </submittedName>
</protein>
<evidence type="ECO:0000259" key="5">
    <source>
        <dbReference type="Pfam" id="PF00501"/>
    </source>
</evidence>
<accession>A0ABW4MWZ3</accession>
<evidence type="ECO:0000256" key="3">
    <source>
        <dbReference type="ARBA" id="ARBA00022741"/>
    </source>
</evidence>
<dbReference type="RefSeq" id="WP_388041762.1">
    <property type="nucleotide sequence ID" value="NZ_JBHUEK010000034.1"/>
</dbReference>
<dbReference type="InterPro" id="IPR045851">
    <property type="entry name" value="AMP-bd_C_sf"/>
</dbReference>
<proteinExistence type="inferred from homology"/>
<dbReference type="InterPro" id="IPR042099">
    <property type="entry name" value="ANL_N_sf"/>
</dbReference>
<organism evidence="6 7">
    <name type="scientific">Fredinandcohnia salidurans</name>
    <dbReference type="NCBI Taxonomy" id="2595041"/>
    <lineage>
        <taxon>Bacteria</taxon>
        <taxon>Bacillati</taxon>
        <taxon>Bacillota</taxon>
        <taxon>Bacilli</taxon>
        <taxon>Bacillales</taxon>
        <taxon>Bacillaceae</taxon>
        <taxon>Fredinandcohnia</taxon>
    </lineage>
</organism>
<dbReference type="InterPro" id="IPR020845">
    <property type="entry name" value="AMP-binding_CS"/>
</dbReference>
<keyword evidence="7" id="KW-1185">Reference proteome</keyword>
<evidence type="ECO:0000313" key="7">
    <source>
        <dbReference type="Proteomes" id="UP001597227"/>
    </source>
</evidence>
<dbReference type="InterPro" id="IPR000873">
    <property type="entry name" value="AMP-dep_synth/lig_dom"/>
</dbReference>